<evidence type="ECO:0000313" key="5">
    <source>
        <dbReference type="EMBL" id="GMI45167.1"/>
    </source>
</evidence>
<evidence type="ECO:0000256" key="1">
    <source>
        <dbReference type="ARBA" id="ARBA00023054"/>
    </source>
</evidence>
<protein>
    <recommendedName>
        <fullName evidence="4">Translin-associated factor X-interacting protein 1 N-terminal domain-containing protein</fullName>
    </recommendedName>
</protein>
<feature type="compositionally biased region" description="Low complexity" evidence="3">
    <location>
        <begin position="20"/>
        <end position="33"/>
    </location>
</feature>
<feature type="compositionally biased region" description="Polar residues" evidence="3">
    <location>
        <begin position="1"/>
        <end position="19"/>
    </location>
</feature>
<organism evidence="5 6">
    <name type="scientific">Triparma columacea</name>
    <dbReference type="NCBI Taxonomy" id="722753"/>
    <lineage>
        <taxon>Eukaryota</taxon>
        <taxon>Sar</taxon>
        <taxon>Stramenopiles</taxon>
        <taxon>Ochrophyta</taxon>
        <taxon>Bolidophyceae</taxon>
        <taxon>Parmales</taxon>
        <taxon>Triparmaceae</taxon>
        <taxon>Triparma</taxon>
    </lineage>
</organism>
<keyword evidence="1 2" id="KW-0175">Coiled coil</keyword>
<dbReference type="InterPro" id="IPR032755">
    <property type="entry name" value="TSNAXIP1_N"/>
</dbReference>
<dbReference type="EMBL" id="BRYA01000238">
    <property type="protein sequence ID" value="GMI45167.1"/>
    <property type="molecule type" value="Genomic_DNA"/>
</dbReference>
<dbReference type="PANTHER" id="PTHR16306:SF0">
    <property type="entry name" value="TRANSLIN-ASSOCIATED FACTOR X-INTERACTING PROTEIN 1"/>
    <property type="match status" value="1"/>
</dbReference>
<proteinExistence type="predicted"/>
<reference evidence="6" key="1">
    <citation type="journal article" date="2023" name="Commun. Biol.">
        <title>Genome analysis of Parmales, the sister group of diatoms, reveals the evolutionary specialization of diatoms from phago-mixotrophs to photoautotrophs.</title>
        <authorList>
            <person name="Ban H."/>
            <person name="Sato S."/>
            <person name="Yoshikawa S."/>
            <person name="Yamada K."/>
            <person name="Nakamura Y."/>
            <person name="Ichinomiya M."/>
            <person name="Sato N."/>
            <person name="Blanc-Mathieu R."/>
            <person name="Endo H."/>
            <person name="Kuwata A."/>
            <person name="Ogata H."/>
        </authorList>
    </citation>
    <scope>NUCLEOTIDE SEQUENCE [LARGE SCALE GENOMIC DNA]</scope>
</reference>
<accession>A0A9W7GJK0</accession>
<evidence type="ECO:0000256" key="2">
    <source>
        <dbReference type="SAM" id="Coils"/>
    </source>
</evidence>
<keyword evidence="6" id="KW-1185">Reference proteome</keyword>
<evidence type="ECO:0000259" key="4">
    <source>
        <dbReference type="Pfam" id="PF15739"/>
    </source>
</evidence>
<dbReference type="GO" id="GO:0005737">
    <property type="term" value="C:cytoplasm"/>
    <property type="evidence" value="ECO:0007669"/>
    <property type="project" value="TreeGrafter"/>
</dbReference>
<dbReference type="AlphaFoldDB" id="A0A9W7GJK0"/>
<feature type="domain" description="Translin-associated factor X-interacting protein 1 N-terminal" evidence="4">
    <location>
        <begin position="132"/>
        <end position="241"/>
    </location>
</feature>
<sequence length="753" mass="85130">MVTLSIPTVKSSSPVNNYGTSSSLTTRSPSPISHPNHRTAPPSLAWDSQRLSPPPPRLSPSPRKKKMHFFKPASPSLTDPLPLQSTPTSDPIHLPTRSTSIPRSVVRDPGLDMWPGGRSDSFKPKFLRKLDNFVETELRALGVHDQPPNATRVQVFKSAFSKFADEFKSYSSFLYAVQNEYDSLLDSYKDKLHSVPQIEAENLSLRIGAGQKIEDLKKEFAKEKKELLEKLKTQCKLQVEAVNERRALEAMVKELEFAGKIHKEKHDEMRGSTITLTNALVRLEDENAARALVENTQQSEVLRLKSALEKANAEADRLKHLAVDMEEQIANLVPPQLMEEKEAHINILRKEMSQMRASHRETMNKYETLNNAFTRVEENGVEENDDNSGDETSRQAHSLTSSAIVTDLVDQIESLKAQLSEGKLRQDAASDDVNIQGEGFQPQGNFFEGKGYIEDVPEFLRYCGPIRNWRLSKRECERAVNDVWIAKEEWAEDNEDEPIHLSDFLYIYFREKYEENQALIAEFGYNLIDALERYIDDSDCLIFLKILQGEFAEEVRDDQLHLLVEIPRVMEEEDCALHSGVPSGMLQIASFMRILKKLLNTKSDHSFNKLQKALQFEAKKGRMIAYNEIFEEDEDGNQGDFCELLRAQHLEEIIAYGRKLKQAIEDRADKVGSDKLLISDLRDVIAHFDPDKGRADINLYLARGVKCPIQEMVERESNGEEVDVEEFILSLRDGLLKKSEVKAGGGGGGGGGG</sequence>
<feature type="coiled-coil region" evidence="2">
    <location>
        <begin position="301"/>
        <end position="358"/>
    </location>
</feature>
<name>A0A9W7GJK0_9STRA</name>
<dbReference type="PANTHER" id="PTHR16306">
    <property type="entry name" value="TRANSLIN-ASSOCIATED FACTOR X-INTERACTING PROTEIN 1"/>
    <property type="match status" value="1"/>
</dbReference>
<dbReference type="Pfam" id="PF15739">
    <property type="entry name" value="TSNAXIP1_N"/>
    <property type="match status" value="1"/>
</dbReference>
<feature type="region of interest" description="Disordered" evidence="3">
    <location>
        <begin position="1"/>
        <end position="112"/>
    </location>
</feature>
<gene>
    <name evidence="5" type="ORF">TrCOL_g10627</name>
</gene>
<evidence type="ECO:0000256" key="3">
    <source>
        <dbReference type="SAM" id="MobiDB-lite"/>
    </source>
</evidence>
<comment type="caution">
    <text evidence="5">The sequence shown here is derived from an EMBL/GenBank/DDBJ whole genome shotgun (WGS) entry which is preliminary data.</text>
</comment>
<dbReference type="Proteomes" id="UP001165065">
    <property type="component" value="Unassembled WGS sequence"/>
</dbReference>
<dbReference type="OrthoDB" id="261426at2759"/>
<evidence type="ECO:0000313" key="6">
    <source>
        <dbReference type="Proteomes" id="UP001165065"/>
    </source>
</evidence>